<dbReference type="SUPFAM" id="SSF57667">
    <property type="entry name" value="beta-beta-alpha zinc fingers"/>
    <property type="match status" value="1"/>
</dbReference>
<feature type="compositionally biased region" description="Polar residues" evidence="2">
    <location>
        <begin position="211"/>
        <end position="228"/>
    </location>
</feature>
<dbReference type="PANTHER" id="PTHR46547">
    <property type="entry name" value="ZINC FINGER PROTEIN GIS"/>
    <property type="match status" value="1"/>
</dbReference>
<dbReference type="InterPro" id="IPR013087">
    <property type="entry name" value="Znf_C2H2_type"/>
</dbReference>
<organism evidence="4 5">
    <name type="scientific">Zostera marina</name>
    <name type="common">Eelgrass</name>
    <dbReference type="NCBI Taxonomy" id="29655"/>
    <lineage>
        <taxon>Eukaryota</taxon>
        <taxon>Viridiplantae</taxon>
        <taxon>Streptophyta</taxon>
        <taxon>Embryophyta</taxon>
        <taxon>Tracheophyta</taxon>
        <taxon>Spermatophyta</taxon>
        <taxon>Magnoliopsida</taxon>
        <taxon>Liliopsida</taxon>
        <taxon>Zosteraceae</taxon>
        <taxon>Zostera</taxon>
    </lineage>
</organism>
<dbReference type="AlphaFoldDB" id="A0A0K9PDB8"/>
<dbReference type="Proteomes" id="UP000036987">
    <property type="component" value="Unassembled WGS sequence"/>
</dbReference>
<evidence type="ECO:0000259" key="3">
    <source>
        <dbReference type="PROSITE" id="PS50157"/>
    </source>
</evidence>
<feature type="region of interest" description="Disordered" evidence="2">
    <location>
        <begin position="25"/>
        <end position="46"/>
    </location>
</feature>
<dbReference type="GO" id="GO:0003700">
    <property type="term" value="F:DNA-binding transcription factor activity"/>
    <property type="evidence" value="ECO:0007669"/>
    <property type="project" value="InterPro"/>
</dbReference>
<proteinExistence type="predicted"/>
<feature type="compositionally biased region" description="Low complexity" evidence="2">
    <location>
        <begin position="33"/>
        <end position="46"/>
    </location>
</feature>
<reference evidence="5" key="1">
    <citation type="journal article" date="2016" name="Nature">
        <title>The genome of the seagrass Zostera marina reveals angiosperm adaptation to the sea.</title>
        <authorList>
            <person name="Olsen J.L."/>
            <person name="Rouze P."/>
            <person name="Verhelst B."/>
            <person name="Lin Y.-C."/>
            <person name="Bayer T."/>
            <person name="Collen J."/>
            <person name="Dattolo E."/>
            <person name="De Paoli E."/>
            <person name="Dittami S."/>
            <person name="Maumus F."/>
            <person name="Michel G."/>
            <person name="Kersting A."/>
            <person name="Lauritano C."/>
            <person name="Lohaus R."/>
            <person name="Toepel M."/>
            <person name="Tonon T."/>
            <person name="Vanneste K."/>
            <person name="Amirebrahimi M."/>
            <person name="Brakel J."/>
            <person name="Bostroem C."/>
            <person name="Chovatia M."/>
            <person name="Grimwood J."/>
            <person name="Jenkins J.W."/>
            <person name="Jueterbock A."/>
            <person name="Mraz A."/>
            <person name="Stam W.T."/>
            <person name="Tice H."/>
            <person name="Bornberg-Bauer E."/>
            <person name="Green P.J."/>
            <person name="Pearson G.A."/>
            <person name="Procaccini G."/>
            <person name="Duarte C.M."/>
            <person name="Schmutz J."/>
            <person name="Reusch T.B.H."/>
            <person name="Van de Peer Y."/>
        </authorList>
    </citation>
    <scope>NUCLEOTIDE SEQUENCE [LARGE SCALE GENOMIC DNA]</scope>
    <source>
        <strain evidence="5">cv. Finnish</strain>
    </source>
</reference>
<evidence type="ECO:0000313" key="4">
    <source>
        <dbReference type="EMBL" id="KMZ66227.1"/>
    </source>
</evidence>
<keyword evidence="1" id="KW-0863">Zinc-finger</keyword>
<keyword evidence="1" id="KW-0479">Metal-binding</keyword>
<dbReference type="PROSITE" id="PS50157">
    <property type="entry name" value="ZINC_FINGER_C2H2_2"/>
    <property type="match status" value="1"/>
</dbReference>
<dbReference type="PROSITE" id="PS00028">
    <property type="entry name" value="ZINC_FINGER_C2H2_1"/>
    <property type="match status" value="1"/>
</dbReference>
<dbReference type="InterPro" id="IPR036236">
    <property type="entry name" value="Znf_C2H2_sf"/>
</dbReference>
<name>A0A0K9PDB8_ZOSMR</name>
<accession>A0A0K9PDB8</accession>
<dbReference type="PANTHER" id="PTHR46547:SF7">
    <property type="entry name" value="ZINC FINGER PROTEIN GIS"/>
    <property type="match status" value="1"/>
</dbReference>
<evidence type="ECO:0000313" key="5">
    <source>
        <dbReference type="Proteomes" id="UP000036987"/>
    </source>
</evidence>
<keyword evidence="1" id="KW-0862">Zinc</keyword>
<feature type="domain" description="C2H2-type" evidence="3">
    <location>
        <begin position="71"/>
        <end position="98"/>
    </location>
</feature>
<protein>
    <recommendedName>
        <fullName evidence="3">C2H2-type domain-containing protein</fullName>
    </recommendedName>
</protein>
<dbReference type="EMBL" id="LFYR01000981">
    <property type="protein sequence ID" value="KMZ66227.1"/>
    <property type="molecule type" value="Genomic_DNA"/>
</dbReference>
<feature type="region of interest" description="Disordered" evidence="2">
    <location>
        <begin position="205"/>
        <end position="261"/>
    </location>
</feature>
<gene>
    <name evidence="4" type="ORF">ZOSMA_2G02370</name>
</gene>
<dbReference type="GO" id="GO:0009739">
    <property type="term" value="P:response to gibberellin"/>
    <property type="evidence" value="ECO:0007669"/>
    <property type="project" value="InterPro"/>
</dbReference>
<evidence type="ECO:0000256" key="2">
    <source>
        <dbReference type="SAM" id="MobiDB-lite"/>
    </source>
</evidence>
<sequence length="273" mass="28707">MFGGGLEMEMEKSCGNGIRLFGIEMPRGGEENSSSSSSSSSSTSSTSLLFSTPVSGDIKVAAVGNDRVRRFECHYCCRNFPTSQALGGHQNAHKRERQHAKRAHLQTALAAAHRSEGYHNPAIGGGNGLYGYIPPGFSIGERFDSWNRGGGGGGRAEMVGGGLGNPWFYNGSHGSVVASYGRSIPPSLLWNAAATVQPVQGGRSVLDTQIPPVSSFPTKFTGDRTNPTGDGFLTGSPSPSPPPPLPSSLSPPSMQSRISSYGVQDQLNLDLHL</sequence>
<dbReference type="InterPro" id="IPR044291">
    <property type="entry name" value="GIS/GIS2/ZFP8"/>
</dbReference>
<evidence type="ECO:0000256" key="1">
    <source>
        <dbReference type="PROSITE-ProRule" id="PRU00042"/>
    </source>
</evidence>
<comment type="caution">
    <text evidence="4">The sequence shown here is derived from an EMBL/GenBank/DDBJ whole genome shotgun (WGS) entry which is preliminary data.</text>
</comment>
<keyword evidence="5" id="KW-1185">Reference proteome</keyword>
<dbReference type="GO" id="GO:0010090">
    <property type="term" value="P:trichome morphogenesis"/>
    <property type="evidence" value="ECO:0007669"/>
    <property type="project" value="InterPro"/>
</dbReference>
<dbReference type="GO" id="GO:0008270">
    <property type="term" value="F:zinc ion binding"/>
    <property type="evidence" value="ECO:0007669"/>
    <property type="project" value="UniProtKB-KW"/>
</dbReference>